<organism evidence="2 3">
    <name type="scientific">Embleya scabrispora</name>
    <dbReference type="NCBI Taxonomy" id="159449"/>
    <lineage>
        <taxon>Bacteria</taxon>
        <taxon>Bacillati</taxon>
        <taxon>Actinomycetota</taxon>
        <taxon>Actinomycetes</taxon>
        <taxon>Kitasatosporales</taxon>
        <taxon>Streptomycetaceae</taxon>
        <taxon>Embleya</taxon>
    </lineage>
</organism>
<gene>
    <name evidence="2" type="ORF">B4N89_29430</name>
</gene>
<comment type="caution">
    <text evidence="2">The sequence shown here is derived from an EMBL/GenBank/DDBJ whole genome shotgun (WGS) entry which is preliminary data.</text>
</comment>
<dbReference type="SUPFAM" id="SSF47598">
    <property type="entry name" value="Ribbon-helix-helix"/>
    <property type="match status" value="1"/>
</dbReference>
<accession>A0A1T3P6L1</accession>
<sequence>MTERKKILLRLDPAVHDAIAKWAADELRSTNAQIEFLLRRALGDAGRMPGNAGRPARRGRPPKPTPTAGPALDPDNGPETDSDAEPGGGAGGDRGDPGGSGRRRRDRGDGGDLEAAP</sequence>
<dbReference type="Gene3D" id="1.10.1220.10">
    <property type="entry name" value="Met repressor-like"/>
    <property type="match status" value="1"/>
</dbReference>
<dbReference type="InterPro" id="IPR010985">
    <property type="entry name" value="Ribbon_hlx_hlx"/>
</dbReference>
<feature type="compositionally biased region" description="Low complexity" evidence="1">
    <location>
        <begin position="45"/>
        <end position="54"/>
    </location>
</feature>
<evidence type="ECO:0000313" key="3">
    <source>
        <dbReference type="Proteomes" id="UP000190037"/>
    </source>
</evidence>
<feature type="region of interest" description="Disordered" evidence="1">
    <location>
        <begin position="40"/>
        <end position="117"/>
    </location>
</feature>
<keyword evidence="3" id="KW-1185">Reference proteome</keyword>
<evidence type="ECO:0000313" key="2">
    <source>
        <dbReference type="EMBL" id="OPC84500.1"/>
    </source>
</evidence>
<dbReference type="EMBL" id="MWQN01000001">
    <property type="protein sequence ID" value="OPC84500.1"/>
    <property type="molecule type" value="Genomic_DNA"/>
</dbReference>
<dbReference type="RefSeq" id="WP_078978796.1">
    <property type="nucleotide sequence ID" value="NZ_MWQN01000001.1"/>
</dbReference>
<dbReference type="STRING" id="159449.B4N89_29430"/>
<reference evidence="2 3" key="1">
    <citation type="submission" date="2017-03" db="EMBL/GenBank/DDBJ databases">
        <title>Draft genome sequence of Streptomyces scabrisporus NF3, endophyte isolated from Amphipterygium adstringens.</title>
        <authorList>
            <person name="Vazquez M."/>
            <person name="Ceapa C.D."/>
            <person name="Rodriguez Luna D."/>
            <person name="Sanchez Esquivel S."/>
        </authorList>
    </citation>
    <scope>NUCLEOTIDE SEQUENCE [LARGE SCALE GENOMIC DNA]</scope>
    <source>
        <strain evidence="2 3">NF3</strain>
    </source>
</reference>
<dbReference type="OrthoDB" id="9812601at2"/>
<protein>
    <recommendedName>
        <fullName evidence="4">Toxin-antitoxin system HicB family antitoxin</fullName>
    </recommendedName>
</protein>
<evidence type="ECO:0008006" key="4">
    <source>
        <dbReference type="Google" id="ProtNLM"/>
    </source>
</evidence>
<dbReference type="GO" id="GO:0006355">
    <property type="term" value="P:regulation of DNA-templated transcription"/>
    <property type="evidence" value="ECO:0007669"/>
    <property type="project" value="InterPro"/>
</dbReference>
<evidence type="ECO:0000256" key="1">
    <source>
        <dbReference type="SAM" id="MobiDB-lite"/>
    </source>
</evidence>
<feature type="compositionally biased region" description="Gly residues" evidence="1">
    <location>
        <begin position="86"/>
        <end position="100"/>
    </location>
</feature>
<dbReference type="InterPro" id="IPR013321">
    <property type="entry name" value="Arc_rbn_hlx_hlx"/>
</dbReference>
<dbReference type="AlphaFoldDB" id="A0A1T3P6L1"/>
<dbReference type="Proteomes" id="UP000190037">
    <property type="component" value="Unassembled WGS sequence"/>
</dbReference>
<name>A0A1T3P6L1_9ACTN</name>
<proteinExistence type="predicted"/>